<proteinExistence type="predicted"/>
<keyword evidence="3" id="KW-1185">Reference proteome</keyword>
<evidence type="ECO:0000313" key="3">
    <source>
        <dbReference type="Proteomes" id="UP000593594"/>
    </source>
</evidence>
<gene>
    <name evidence="2" type="ORF">HW532_05115</name>
</gene>
<dbReference type="EMBL" id="CP058214">
    <property type="protein sequence ID" value="QPC42135.1"/>
    <property type="molecule type" value="Genomic_DNA"/>
</dbReference>
<sequence>MNEEEGYKLSDEEKRRRRRRAVVLAWILGALAILFFVTTIVRLGGNVAD</sequence>
<dbReference type="AlphaFoldDB" id="A0A7S8HB14"/>
<evidence type="ECO:0000313" key="2">
    <source>
        <dbReference type="EMBL" id="QPC42135.1"/>
    </source>
</evidence>
<organism evidence="2 3">
    <name type="scientific">Kaustia mangrovi</name>
    <dbReference type="NCBI Taxonomy" id="2593653"/>
    <lineage>
        <taxon>Bacteria</taxon>
        <taxon>Pseudomonadati</taxon>
        <taxon>Pseudomonadota</taxon>
        <taxon>Alphaproteobacteria</taxon>
        <taxon>Hyphomicrobiales</taxon>
        <taxon>Parvibaculaceae</taxon>
        <taxon>Kaustia</taxon>
    </lineage>
</organism>
<keyword evidence="1" id="KW-1133">Transmembrane helix</keyword>
<protein>
    <submittedName>
        <fullName evidence="2">Uncharacterized protein</fullName>
    </submittedName>
</protein>
<keyword evidence="1" id="KW-0812">Transmembrane</keyword>
<keyword evidence="1" id="KW-0472">Membrane</keyword>
<accession>A0A7S8HB14</accession>
<dbReference type="RefSeq" id="WP_213163367.1">
    <property type="nucleotide sequence ID" value="NZ_CP058214.1"/>
</dbReference>
<dbReference type="Proteomes" id="UP000593594">
    <property type="component" value="Chromosome"/>
</dbReference>
<name>A0A7S8HB14_9HYPH</name>
<reference evidence="2 3" key="1">
    <citation type="submission" date="2020-06" db="EMBL/GenBank/DDBJ databases">
        <title>Genome sequence of 2 isolates from Red Sea Mangroves.</title>
        <authorList>
            <person name="Sefrji F."/>
            <person name="Michoud G."/>
            <person name="Merlino G."/>
            <person name="Daffonchio D."/>
        </authorList>
    </citation>
    <scope>NUCLEOTIDE SEQUENCE [LARGE SCALE GENOMIC DNA]</scope>
    <source>
        <strain evidence="2 3">R1DC25</strain>
    </source>
</reference>
<dbReference type="KEGG" id="kmn:HW532_05115"/>
<evidence type="ECO:0000256" key="1">
    <source>
        <dbReference type="SAM" id="Phobius"/>
    </source>
</evidence>
<feature type="transmembrane region" description="Helical" evidence="1">
    <location>
        <begin position="21"/>
        <end position="43"/>
    </location>
</feature>